<dbReference type="AlphaFoldDB" id="A0A7V7TY65"/>
<sequence>MPDFSWMAWTLPTVLFFVTIAALIALMGVWEAISPGGGPRFGLLRFETTRGDRLFVSLLGAAFICLGFVFWGEEDANLWYALGVSVVWALFVFRFV</sequence>
<feature type="transmembrane region" description="Helical" evidence="1">
    <location>
        <begin position="54"/>
        <end position="72"/>
    </location>
</feature>
<dbReference type="RefSeq" id="WP_150967624.1">
    <property type="nucleotide sequence ID" value="NZ_VZDO01000001.1"/>
</dbReference>
<accession>A0A7V7TY65</accession>
<reference evidence="2 3" key="1">
    <citation type="submission" date="2019-09" db="EMBL/GenBank/DDBJ databases">
        <title>YIM 132180 draft genome.</title>
        <authorList>
            <person name="Zhang K."/>
        </authorList>
    </citation>
    <scope>NUCLEOTIDE SEQUENCE [LARGE SCALE GENOMIC DNA]</scope>
    <source>
        <strain evidence="2 3">YIM 132180</strain>
    </source>
</reference>
<keyword evidence="3" id="KW-1185">Reference proteome</keyword>
<name>A0A7V7TY65_9HYPH</name>
<gene>
    <name evidence="2" type="ORF">F6X38_00745</name>
</gene>
<evidence type="ECO:0000313" key="2">
    <source>
        <dbReference type="EMBL" id="KAB0682652.1"/>
    </source>
</evidence>
<dbReference type="EMBL" id="VZDO01000001">
    <property type="protein sequence ID" value="KAB0682652.1"/>
    <property type="molecule type" value="Genomic_DNA"/>
</dbReference>
<protein>
    <recommendedName>
        <fullName evidence="4">Small integral membrane protein</fullName>
    </recommendedName>
</protein>
<evidence type="ECO:0008006" key="4">
    <source>
        <dbReference type="Google" id="ProtNLM"/>
    </source>
</evidence>
<proteinExistence type="predicted"/>
<dbReference type="Pfam" id="PF09928">
    <property type="entry name" value="DUF2160"/>
    <property type="match status" value="1"/>
</dbReference>
<keyword evidence="1" id="KW-0812">Transmembrane</keyword>
<dbReference type="InterPro" id="IPR018678">
    <property type="entry name" value="DUF2160_TM"/>
</dbReference>
<organism evidence="2 3">
    <name type="scientific">Plantimonas leprariae</name>
    <dbReference type="NCBI Taxonomy" id="2615207"/>
    <lineage>
        <taxon>Bacteria</taxon>
        <taxon>Pseudomonadati</taxon>
        <taxon>Pseudomonadota</taxon>
        <taxon>Alphaproteobacteria</taxon>
        <taxon>Hyphomicrobiales</taxon>
        <taxon>Aurantimonadaceae</taxon>
        <taxon>Plantimonas</taxon>
    </lineage>
</organism>
<keyword evidence="1" id="KW-0472">Membrane</keyword>
<feature type="transmembrane region" description="Helical" evidence="1">
    <location>
        <begin position="78"/>
        <end position="95"/>
    </location>
</feature>
<feature type="transmembrane region" description="Helical" evidence="1">
    <location>
        <begin position="6"/>
        <end position="33"/>
    </location>
</feature>
<evidence type="ECO:0000313" key="3">
    <source>
        <dbReference type="Proteomes" id="UP000432089"/>
    </source>
</evidence>
<keyword evidence="1" id="KW-1133">Transmembrane helix</keyword>
<dbReference type="Proteomes" id="UP000432089">
    <property type="component" value="Unassembled WGS sequence"/>
</dbReference>
<evidence type="ECO:0000256" key="1">
    <source>
        <dbReference type="SAM" id="Phobius"/>
    </source>
</evidence>
<comment type="caution">
    <text evidence="2">The sequence shown here is derived from an EMBL/GenBank/DDBJ whole genome shotgun (WGS) entry which is preliminary data.</text>
</comment>